<dbReference type="GeneID" id="23859314"/>
<keyword evidence="1" id="KW-0812">Transmembrane</keyword>
<proteinExistence type="predicted"/>
<organism evidence="2 3">
    <name type="scientific">Trypanosoma brucei gambiense (strain MHOM/CI/86/DAL972)</name>
    <dbReference type="NCBI Taxonomy" id="679716"/>
    <lineage>
        <taxon>Eukaryota</taxon>
        <taxon>Discoba</taxon>
        <taxon>Euglenozoa</taxon>
        <taxon>Kinetoplastea</taxon>
        <taxon>Metakinetoplastina</taxon>
        <taxon>Trypanosomatida</taxon>
        <taxon>Trypanosomatidae</taxon>
        <taxon>Trypanosoma</taxon>
    </lineage>
</organism>
<dbReference type="RefSeq" id="XP_011772457.1">
    <property type="nucleotide sequence ID" value="XM_011774155.1"/>
</dbReference>
<evidence type="ECO:0000313" key="3">
    <source>
        <dbReference type="Proteomes" id="UP000002316"/>
    </source>
</evidence>
<dbReference type="EMBL" id="FN554966">
    <property type="protein sequence ID" value="CBH10167.1"/>
    <property type="molecule type" value="Genomic_DNA"/>
</dbReference>
<dbReference type="AlphaFoldDB" id="C9ZLF8"/>
<protein>
    <submittedName>
        <fullName evidence="2">Uncharacterized protein</fullName>
    </submittedName>
</protein>
<dbReference type="KEGG" id="tbg:TbgDal_III5090"/>
<reference evidence="3" key="1">
    <citation type="journal article" date="2010" name="PLoS Negl. Trop. Dis.">
        <title>The genome sequence of Trypanosoma brucei gambiense, causative agent of chronic human african trypanosomiasis.</title>
        <authorList>
            <person name="Jackson A.P."/>
            <person name="Sanders M."/>
            <person name="Berry A."/>
            <person name="McQuillan J."/>
            <person name="Aslett M.A."/>
            <person name="Quail M.A."/>
            <person name="Chukualim B."/>
            <person name="Capewell P."/>
            <person name="MacLeod A."/>
            <person name="Melville S.E."/>
            <person name="Gibson W."/>
            <person name="Barry J.D."/>
            <person name="Berriman M."/>
            <person name="Hertz-Fowler C."/>
        </authorList>
    </citation>
    <scope>NUCLEOTIDE SEQUENCE [LARGE SCALE GENOMIC DNA]</scope>
    <source>
        <strain evidence="3">MHOM/CI/86/DAL972</strain>
    </source>
</reference>
<evidence type="ECO:0000313" key="2">
    <source>
        <dbReference type="EMBL" id="CBH10167.1"/>
    </source>
</evidence>
<dbReference type="VEuPathDB" id="TriTrypDB:Tbg972.3.5090"/>
<dbReference type="Proteomes" id="UP000002316">
    <property type="component" value="Chromosome 3"/>
</dbReference>
<sequence length="181" mass="21312">MCVLRFIRVMFPMYSCCFFLVFFRFFFVATVVTFEPCGSGITFRYLALCCVQACARIFDSHFRVAFVFCVSFHPRVELFSFFFFLKCCGGVGHWSGGNLSFFVTFPRFSPFIVFITIITNDVGVRDSSTEHFSRFFFFSCCWFRFRSLYSFFLTAVVTSHALLSWNPNRAMWEGENKREYV</sequence>
<name>C9ZLF8_TRYB9</name>
<evidence type="ECO:0000256" key="1">
    <source>
        <dbReference type="SAM" id="Phobius"/>
    </source>
</evidence>
<feature type="transmembrane region" description="Helical" evidence="1">
    <location>
        <begin position="135"/>
        <end position="163"/>
    </location>
</feature>
<accession>C9ZLF8</accession>
<keyword evidence="1" id="KW-0472">Membrane</keyword>
<keyword evidence="1" id="KW-1133">Transmembrane helix</keyword>
<feature type="transmembrane region" description="Helical" evidence="1">
    <location>
        <begin position="12"/>
        <end position="34"/>
    </location>
</feature>
<gene>
    <name evidence="2" type="ORF">TbgDal_III5090</name>
</gene>
<feature type="transmembrane region" description="Helical" evidence="1">
    <location>
        <begin position="65"/>
        <end position="85"/>
    </location>
</feature>
<feature type="transmembrane region" description="Helical" evidence="1">
    <location>
        <begin position="105"/>
        <end position="123"/>
    </location>
</feature>